<dbReference type="InterPro" id="IPR004875">
    <property type="entry name" value="DDE_SF_endonuclease_dom"/>
</dbReference>
<feature type="compositionally biased region" description="Basic residues" evidence="1">
    <location>
        <begin position="481"/>
        <end position="494"/>
    </location>
</feature>
<dbReference type="Gene3D" id="3.30.420.10">
    <property type="entry name" value="Ribonuclease H-like superfamily/Ribonuclease H"/>
    <property type="match status" value="1"/>
</dbReference>
<dbReference type="InterPro" id="IPR050863">
    <property type="entry name" value="CenT-Element_Derived"/>
</dbReference>
<feature type="compositionally biased region" description="Basic and acidic residues" evidence="1">
    <location>
        <begin position="502"/>
        <end position="521"/>
    </location>
</feature>
<sequence>MFYGLTPIEVRKLAYEMAVINNLKISQRWHDTELAGVEWYYGFRKRHPVLSLRTPEGCSLSRATAFNRYNVNNFFDNLETAMLRNESFGNGTRVFNLDETNTMTVQKSSKVLAVRGQKQVSKVTSGEKGTLVTTCYVVNALGNALPPVMIFPRVHFKQHMISGAPTGTLGLASPSGWMNSSLFVKTMQHYIDHTQSSKENRSLLIMDNYEAHICIEAINLAKENGVTILTVPPHSTGKLQPLDVAIFKPFKTAYNAAIDSWMMRNPGKSFSIYEVAQCVKEAHMKSMTPANICSAFKCTGIFPFNRDIFSDEDFAPSEITNREISQHVTLPEGEIHTSTRSTMAQPLNQPVTTSLQQRSSLTPSTSGLATDSVEIDTPTNARTLAVEMSIDNTVDTEHFEPQLLSIPPNVFNVNHATSSIPKDRPIPVLSTTSLTAKVVETDPSLDQKNIASTSARPLKIIDTQAKTFSGPFDFRGIPKAAPRKSGRAPRRKGKSMIATDTPNKEEIERRHQNKKQQQDVKKTKRKVLQSESSEEDDRQEKKNEKPTKKKRQRQRKANMRNISYSETSEESSDISIYSEEEGCDDGEEEEVIDPDNFISLEATPKEGNFVLVQFVAHKSKIFYIGKVIRRRAGTDFDITFLRKSLKVKNGYRSPDVPDIASVPLQDIKLILPPPTVGGTKRQQQVYKFNINLSNLNMR</sequence>
<dbReference type="PANTHER" id="PTHR19303:SF74">
    <property type="entry name" value="POGO TRANSPOSABLE ELEMENT WITH KRAB DOMAIN"/>
    <property type="match status" value="1"/>
</dbReference>
<keyword evidence="4" id="KW-1185">Reference proteome</keyword>
<feature type="region of interest" description="Disordered" evidence="1">
    <location>
        <begin position="349"/>
        <end position="372"/>
    </location>
</feature>
<dbReference type="Pfam" id="PF03184">
    <property type="entry name" value="DDE_1"/>
    <property type="match status" value="1"/>
</dbReference>
<feature type="compositionally biased region" description="Basic residues" evidence="1">
    <location>
        <begin position="547"/>
        <end position="558"/>
    </location>
</feature>
<dbReference type="EMBL" id="CAACVG010001656">
    <property type="protein sequence ID" value="VEN35500.1"/>
    <property type="molecule type" value="Genomic_DNA"/>
</dbReference>
<dbReference type="GO" id="GO:0005634">
    <property type="term" value="C:nucleus"/>
    <property type="evidence" value="ECO:0007669"/>
    <property type="project" value="TreeGrafter"/>
</dbReference>
<name>A0A653BJE1_CALMS</name>
<dbReference type="AlphaFoldDB" id="A0A653BJE1"/>
<evidence type="ECO:0000256" key="1">
    <source>
        <dbReference type="SAM" id="MobiDB-lite"/>
    </source>
</evidence>
<proteinExistence type="predicted"/>
<feature type="region of interest" description="Disordered" evidence="1">
    <location>
        <begin position="469"/>
        <end position="587"/>
    </location>
</feature>
<dbReference type="PANTHER" id="PTHR19303">
    <property type="entry name" value="TRANSPOSON"/>
    <property type="match status" value="1"/>
</dbReference>
<dbReference type="OrthoDB" id="6740472at2759"/>
<protein>
    <recommendedName>
        <fullName evidence="2">DDE-1 domain-containing protein</fullName>
    </recommendedName>
</protein>
<evidence type="ECO:0000259" key="2">
    <source>
        <dbReference type="Pfam" id="PF03184"/>
    </source>
</evidence>
<feature type="compositionally biased region" description="Acidic residues" evidence="1">
    <location>
        <begin position="567"/>
        <end position="587"/>
    </location>
</feature>
<reference evidence="3 4" key="1">
    <citation type="submission" date="2019-01" db="EMBL/GenBank/DDBJ databases">
        <authorList>
            <person name="Sayadi A."/>
        </authorList>
    </citation>
    <scope>NUCLEOTIDE SEQUENCE [LARGE SCALE GENOMIC DNA]</scope>
</reference>
<evidence type="ECO:0000313" key="4">
    <source>
        <dbReference type="Proteomes" id="UP000410492"/>
    </source>
</evidence>
<dbReference type="InterPro" id="IPR036397">
    <property type="entry name" value="RNaseH_sf"/>
</dbReference>
<dbReference type="Proteomes" id="UP000410492">
    <property type="component" value="Unassembled WGS sequence"/>
</dbReference>
<feature type="domain" description="DDE-1" evidence="2">
    <location>
        <begin position="140"/>
        <end position="296"/>
    </location>
</feature>
<accession>A0A653BJE1</accession>
<feature type="compositionally biased region" description="Polar residues" evidence="1">
    <location>
        <begin position="349"/>
        <end position="369"/>
    </location>
</feature>
<organism evidence="3 4">
    <name type="scientific">Callosobruchus maculatus</name>
    <name type="common">Southern cowpea weevil</name>
    <name type="synonym">Pulse bruchid</name>
    <dbReference type="NCBI Taxonomy" id="64391"/>
    <lineage>
        <taxon>Eukaryota</taxon>
        <taxon>Metazoa</taxon>
        <taxon>Ecdysozoa</taxon>
        <taxon>Arthropoda</taxon>
        <taxon>Hexapoda</taxon>
        <taxon>Insecta</taxon>
        <taxon>Pterygota</taxon>
        <taxon>Neoptera</taxon>
        <taxon>Endopterygota</taxon>
        <taxon>Coleoptera</taxon>
        <taxon>Polyphaga</taxon>
        <taxon>Cucujiformia</taxon>
        <taxon>Chrysomeloidea</taxon>
        <taxon>Chrysomelidae</taxon>
        <taxon>Bruchinae</taxon>
        <taxon>Bruchini</taxon>
        <taxon>Callosobruchus</taxon>
    </lineage>
</organism>
<dbReference type="GO" id="GO:0003677">
    <property type="term" value="F:DNA binding"/>
    <property type="evidence" value="ECO:0007669"/>
    <property type="project" value="TreeGrafter"/>
</dbReference>
<gene>
    <name evidence="3" type="ORF">CALMAC_LOCUS1405</name>
</gene>
<evidence type="ECO:0000313" key="3">
    <source>
        <dbReference type="EMBL" id="VEN35500.1"/>
    </source>
</evidence>